<protein>
    <submittedName>
        <fullName evidence="1">Uncharacterized protein</fullName>
    </submittedName>
</protein>
<evidence type="ECO:0000313" key="1">
    <source>
        <dbReference type="EMBL" id="GFT81876.1"/>
    </source>
</evidence>
<accession>A0A8X6U500</accession>
<sequence>MRLFGDDGVVLVERQHIFPLYGHTLKAFDIGMHAILAQKSSNVHKSKVNFTALSNQSGQSGLLKRQKKLEPHNVS</sequence>
<dbReference type="Proteomes" id="UP000887013">
    <property type="component" value="Unassembled WGS sequence"/>
</dbReference>
<proteinExistence type="predicted"/>
<organism evidence="1 2">
    <name type="scientific">Nephila pilipes</name>
    <name type="common">Giant wood spider</name>
    <name type="synonym">Nephila maculata</name>
    <dbReference type="NCBI Taxonomy" id="299642"/>
    <lineage>
        <taxon>Eukaryota</taxon>
        <taxon>Metazoa</taxon>
        <taxon>Ecdysozoa</taxon>
        <taxon>Arthropoda</taxon>
        <taxon>Chelicerata</taxon>
        <taxon>Arachnida</taxon>
        <taxon>Araneae</taxon>
        <taxon>Araneomorphae</taxon>
        <taxon>Entelegynae</taxon>
        <taxon>Araneoidea</taxon>
        <taxon>Nephilidae</taxon>
        <taxon>Nephila</taxon>
    </lineage>
</organism>
<dbReference type="AlphaFoldDB" id="A0A8X6U500"/>
<comment type="caution">
    <text evidence="1">The sequence shown here is derived from an EMBL/GenBank/DDBJ whole genome shotgun (WGS) entry which is preliminary data.</text>
</comment>
<name>A0A8X6U500_NEPPI</name>
<keyword evidence="2" id="KW-1185">Reference proteome</keyword>
<evidence type="ECO:0000313" key="2">
    <source>
        <dbReference type="Proteomes" id="UP000887013"/>
    </source>
</evidence>
<dbReference type="EMBL" id="BMAW01118854">
    <property type="protein sequence ID" value="GFT81876.1"/>
    <property type="molecule type" value="Genomic_DNA"/>
</dbReference>
<gene>
    <name evidence="1" type="ORF">NPIL_198361</name>
</gene>
<reference evidence="1" key="1">
    <citation type="submission" date="2020-08" db="EMBL/GenBank/DDBJ databases">
        <title>Multicomponent nature underlies the extraordinary mechanical properties of spider dragline silk.</title>
        <authorList>
            <person name="Kono N."/>
            <person name="Nakamura H."/>
            <person name="Mori M."/>
            <person name="Yoshida Y."/>
            <person name="Ohtoshi R."/>
            <person name="Malay A.D."/>
            <person name="Moran D.A.P."/>
            <person name="Tomita M."/>
            <person name="Numata K."/>
            <person name="Arakawa K."/>
        </authorList>
    </citation>
    <scope>NUCLEOTIDE SEQUENCE</scope>
</reference>